<dbReference type="PANTHER" id="PTHR32432">
    <property type="entry name" value="CELL DIVISION PROTEIN FTSA-RELATED"/>
    <property type="match status" value="1"/>
</dbReference>
<dbReference type="PANTHER" id="PTHR32432:SF3">
    <property type="entry name" value="ETHANOLAMINE UTILIZATION PROTEIN EUTJ"/>
    <property type="match status" value="1"/>
</dbReference>
<accession>A0A1G2MR67</accession>
<protein>
    <recommendedName>
        <fullName evidence="3">SHS2 domain-containing protein</fullName>
    </recommendedName>
</protein>
<dbReference type="STRING" id="1802312.A3C06_01665"/>
<sequence>MNPLTTISNLFRGGGASAVGIDFGSSSVKVVQLGKHAGHAVLETYGELAIGPYGNAEIGNAVKLSVSKMGEALVDVLREAKISSRECGIAIPISSSLVTTIELPLVGEQQFAQMVPIEARKYIPVPITEVTLDWWVIPKETSGVTYPFGTHEGPDIKTGRMVDVLLAVIHNDAVRNYQDLVKSVGLNSSFYEVEIFSTIRAVLTQELKPLMIFDMGAATTKLYIVDRGVVKSSHMINRGSQDITQSLSRALALSVKEAELLKRNMGLDTTSGRRDIYELVSTTLAYICSEANRVVLNYEKRTGQSLSKVMLSGGGALLKEFHTFAKDFFETEVVMADPFAKVESPAFLRNTLQRAGPEFSVAIGIALRKLQEMS</sequence>
<dbReference type="Gene3D" id="3.30.420.40">
    <property type="match status" value="2"/>
</dbReference>
<dbReference type="SUPFAM" id="SSF53067">
    <property type="entry name" value="Actin-like ATPase domain"/>
    <property type="match status" value="2"/>
</dbReference>
<dbReference type="PIRSF" id="PIRSF019169">
    <property type="entry name" value="PilM"/>
    <property type="match status" value="1"/>
</dbReference>
<dbReference type="Gene3D" id="3.30.1490.300">
    <property type="match status" value="1"/>
</dbReference>
<dbReference type="InterPro" id="IPR043129">
    <property type="entry name" value="ATPase_NBD"/>
</dbReference>
<dbReference type="CDD" id="cd24049">
    <property type="entry name" value="ASKHA_NBD_PilM"/>
    <property type="match status" value="1"/>
</dbReference>
<dbReference type="Proteomes" id="UP000177565">
    <property type="component" value="Unassembled WGS sequence"/>
</dbReference>
<dbReference type="NCBIfam" id="TIGR01175">
    <property type="entry name" value="pilM"/>
    <property type="match status" value="1"/>
</dbReference>
<reference evidence="1 2" key="1">
    <citation type="journal article" date="2016" name="Nat. Commun.">
        <title>Thousands of microbial genomes shed light on interconnected biogeochemical processes in an aquifer system.</title>
        <authorList>
            <person name="Anantharaman K."/>
            <person name="Brown C.T."/>
            <person name="Hug L.A."/>
            <person name="Sharon I."/>
            <person name="Castelle C.J."/>
            <person name="Probst A.J."/>
            <person name="Thomas B.C."/>
            <person name="Singh A."/>
            <person name="Wilkins M.J."/>
            <person name="Karaoz U."/>
            <person name="Brodie E.L."/>
            <person name="Williams K.H."/>
            <person name="Hubbard S.S."/>
            <person name="Banfield J.F."/>
        </authorList>
    </citation>
    <scope>NUCLEOTIDE SEQUENCE [LARGE SCALE GENOMIC DNA]</scope>
</reference>
<dbReference type="InterPro" id="IPR050696">
    <property type="entry name" value="FtsA/MreB"/>
</dbReference>
<gene>
    <name evidence="1" type="ORF">A3C06_01665</name>
</gene>
<dbReference type="EMBL" id="MHRQ01000021">
    <property type="protein sequence ID" value="OHA26390.1"/>
    <property type="molecule type" value="Genomic_DNA"/>
</dbReference>
<evidence type="ECO:0000313" key="2">
    <source>
        <dbReference type="Proteomes" id="UP000177565"/>
    </source>
</evidence>
<dbReference type="Pfam" id="PF11104">
    <property type="entry name" value="PilM_2"/>
    <property type="match status" value="1"/>
</dbReference>
<evidence type="ECO:0000313" key="1">
    <source>
        <dbReference type="EMBL" id="OHA26390.1"/>
    </source>
</evidence>
<name>A0A1G2MR67_9BACT</name>
<proteinExistence type="predicted"/>
<comment type="caution">
    <text evidence="1">The sequence shown here is derived from an EMBL/GenBank/DDBJ whole genome shotgun (WGS) entry which is preliminary data.</text>
</comment>
<organism evidence="1 2">
    <name type="scientific">Candidatus Taylorbacteria bacterium RIFCSPHIGHO2_02_FULL_46_13</name>
    <dbReference type="NCBI Taxonomy" id="1802312"/>
    <lineage>
        <taxon>Bacteria</taxon>
        <taxon>Candidatus Tayloriibacteriota</taxon>
    </lineage>
</organism>
<evidence type="ECO:0008006" key="3">
    <source>
        <dbReference type="Google" id="ProtNLM"/>
    </source>
</evidence>
<dbReference type="AlphaFoldDB" id="A0A1G2MR67"/>
<dbReference type="InterPro" id="IPR005883">
    <property type="entry name" value="PilM"/>
</dbReference>